<dbReference type="PANTHER" id="PTHR24260:SF136">
    <property type="entry name" value="GH08193P-RELATED"/>
    <property type="match status" value="1"/>
</dbReference>
<feature type="signal peptide" evidence="1">
    <location>
        <begin position="1"/>
        <end position="17"/>
    </location>
</feature>
<dbReference type="SUPFAM" id="SSF50494">
    <property type="entry name" value="Trypsin-like serine proteases"/>
    <property type="match status" value="1"/>
</dbReference>
<keyword evidence="1" id="KW-0732">Signal</keyword>
<dbReference type="PROSITE" id="PS50240">
    <property type="entry name" value="TRYPSIN_DOM"/>
    <property type="match status" value="1"/>
</dbReference>
<gene>
    <name evidence="3" type="ORF">GCK32_010858</name>
</gene>
<evidence type="ECO:0000256" key="1">
    <source>
        <dbReference type="SAM" id="SignalP"/>
    </source>
</evidence>
<reference evidence="3 4" key="1">
    <citation type="submission" date="2019-10" db="EMBL/GenBank/DDBJ databases">
        <title>Assembly and Annotation for the nematode Trichostrongylus colubriformis.</title>
        <authorList>
            <person name="Martin J."/>
        </authorList>
    </citation>
    <scope>NUCLEOTIDE SEQUENCE [LARGE SCALE GENOMIC DNA]</scope>
    <source>
        <strain evidence="3">G859</strain>
        <tissue evidence="3">Whole worm</tissue>
    </source>
</reference>
<dbReference type="InterPro" id="IPR001254">
    <property type="entry name" value="Trypsin_dom"/>
</dbReference>
<protein>
    <submittedName>
        <fullName evidence="3">Trypsin</fullName>
    </submittedName>
</protein>
<sequence>MADSQLLLLLFISLGSCGRISMQENLDLKRSCGPYKRRAVYKSFGGTEIKPNEYPWIVKYFYWKGGKEHVCSGALISTRHLLTSAHCLTDYNTTEVNEQCRLRKGSRRLEPHLRNKTRMSIVIGSKCLHPERCHERRSVERFWIHEHWDPCTQAHDIATVELTKDVVVSEEVAPICLPSEDLKLAILLRAAGAGLNRTLIPTKEDSVLRVVNYFSYRKEDPELGLIMMRERNVSLCTGDSGGPLFQFNQQNRFTIVGTSIGGENDCTENHEHYDNYFVDVRLHLDWICHKTGACPISDLS</sequence>
<dbReference type="InterPro" id="IPR009003">
    <property type="entry name" value="Peptidase_S1_PA"/>
</dbReference>
<dbReference type="GO" id="GO:0004252">
    <property type="term" value="F:serine-type endopeptidase activity"/>
    <property type="evidence" value="ECO:0007669"/>
    <property type="project" value="InterPro"/>
</dbReference>
<evidence type="ECO:0000313" key="3">
    <source>
        <dbReference type="EMBL" id="KAK5973933.1"/>
    </source>
</evidence>
<dbReference type="EMBL" id="WIXE01014897">
    <property type="protein sequence ID" value="KAK5973933.1"/>
    <property type="molecule type" value="Genomic_DNA"/>
</dbReference>
<dbReference type="InterPro" id="IPR001314">
    <property type="entry name" value="Peptidase_S1A"/>
</dbReference>
<dbReference type="PANTHER" id="PTHR24260">
    <property type="match status" value="1"/>
</dbReference>
<dbReference type="Proteomes" id="UP001331761">
    <property type="component" value="Unassembled WGS sequence"/>
</dbReference>
<keyword evidence="4" id="KW-1185">Reference proteome</keyword>
<dbReference type="InterPro" id="IPR051333">
    <property type="entry name" value="CLIP_Serine_Protease"/>
</dbReference>
<comment type="caution">
    <text evidence="3">The sequence shown here is derived from an EMBL/GenBank/DDBJ whole genome shotgun (WGS) entry which is preliminary data.</text>
</comment>
<feature type="domain" description="Peptidase S1" evidence="2">
    <location>
        <begin position="43"/>
        <end position="292"/>
    </location>
</feature>
<dbReference type="Pfam" id="PF00089">
    <property type="entry name" value="Trypsin"/>
    <property type="match status" value="1"/>
</dbReference>
<accession>A0AAN8FPL8</accession>
<name>A0AAN8FPL8_TRICO</name>
<dbReference type="PRINTS" id="PR00722">
    <property type="entry name" value="CHYMOTRYPSIN"/>
</dbReference>
<dbReference type="SMART" id="SM00020">
    <property type="entry name" value="Tryp_SPc"/>
    <property type="match status" value="1"/>
</dbReference>
<proteinExistence type="predicted"/>
<evidence type="ECO:0000259" key="2">
    <source>
        <dbReference type="PROSITE" id="PS50240"/>
    </source>
</evidence>
<feature type="chain" id="PRO_5042968822" evidence="1">
    <location>
        <begin position="18"/>
        <end position="300"/>
    </location>
</feature>
<dbReference type="GO" id="GO:0006508">
    <property type="term" value="P:proteolysis"/>
    <property type="evidence" value="ECO:0007669"/>
    <property type="project" value="InterPro"/>
</dbReference>
<dbReference type="InterPro" id="IPR043504">
    <property type="entry name" value="Peptidase_S1_PA_chymotrypsin"/>
</dbReference>
<evidence type="ECO:0000313" key="4">
    <source>
        <dbReference type="Proteomes" id="UP001331761"/>
    </source>
</evidence>
<dbReference type="Gene3D" id="2.40.10.10">
    <property type="entry name" value="Trypsin-like serine proteases"/>
    <property type="match status" value="1"/>
</dbReference>
<organism evidence="3 4">
    <name type="scientific">Trichostrongylus colubriformis</name>
    <name type="common">Black scour worm</name>
    <dbReference type="NCBI Taxonomy" id="6319"/>
    <lineage>
        <taxon>Eukaryota</taxon>
        <taxon>Metazoa</taxon>
        <taxon>Ecdysozoa</taxon>
        <taxon>Nematoda</taxon>
        <taxon>Chromadorea</taxon>
        <taxon>Rhabditida</taxon>
        <taxon>Rhabditina</taxon>
        <taxon>Rhabditomorpha</taxon>
        <taxon>Strongyloidea</taxon>
        <taxon>Trichostrongylidae</taxon>
        <taxon>Trichostrongylus</taxon>
    </lineage>
</organism>
<dbReference type="AlphaFoldDB" id="A0AAN8FPL8"/>